<dbReference type="EMBL" id="JAIVGD010000026">
    <property type="protein sequence ID" value="KAH0740010.1"/>
    <property type="molecule type" value="Genomic_DNA"/>
</dbReference>
<evidence type="ECO:0000313" key="1">
    <source>
        <dbReference type="EMBL" id="KAH0740010.1"/>
    </source>
</evidence>
<sequence length="49" mass="5739">MRHLAETIDSIFLESGRSIRIPRDYNGGENEKVQKLLENLGINEFKEYD</sequence>
<keyword evidence="2" id="KW-1185">Reference proteome</keyword>
<gene>
    <name evidence="1" type="ORF">KY290_033053</name>
</gene>
<name>A0ABQ7TZS4_SOLTU</name>
<proteinExistence type="predicted"/>
<protein>
    <submittedName>
        <fullName evidence="1">Uncharacterized protein</fullName>
    </submittedName>
</protein>
<comment type="caution">
    <text evidence="1">The sequence shown here is derived from an EMBL/GenBank/DDBJ whole genome shotgun (WGS) entry which is preliminary data.</text>
</comment>
<evidence type="ECO:0000313" key="2">
    <source>
        <dbReference type="Proteomes" id="UP000826656"/>
    </source>
</evidence>
<accession>A0ABQ7TZS4</accession>
<reference evidence="1 2" key="1">
    <citation type="journal article" date="2021" name="bioRxiv">
        <title>Chromosome-scale and haplotype-resolved genome assembly of a tetraploid potato cultivar.</title>
        <authorList>
            <person name="Sun H."/>
            <person name="Jiao W.-B."/>
            <person name="Krause K."/>
            <person name="Campoy J.A."/>
            <person name="Goel M."/>
            <person name="Folz-Donahue K."/>
            <person name="Kukat C."/>
            <person name="Huettel B."/>
            <person name="Schneeberger K."/>
        </authorList>
    </citation>
    <scope>NUCLEOTIDE SEQUENCE [LARGE SCALE GENOMIC DNA]</scope>
    <source>
        <strain evidence="1">SolTubOtavaFocal</strain>
        <tissue evidence="1">Leaves</tissue>
    </source>
</reference>
<organism evidence="1 2">
    <name type="scientific">Solanum tuberosum</name>
    <name type="common">Potato</name>
    <dbReference type="NCBI Taxonomy" id="4113"/>
    <lineage>
        <taxon>Eukaryota</taxon>
        <taxon>Viridiplantae</taxon>
        <taxon>Streptophyta</taxon>
        <taxon>Embryophyta</taxon>
        <taxon>Tracheophyta</taxon>
        <taxon>Spermatophyta</taxon>
        <taxon>Magnoliopsida</taxon>
        <taxon>eudicotyledons</taxon>
        <taxon>Gunneridae</taxon>
        <taxon>Pentapetalae</taxon>
        <taxon>asterids</taxon>
        <taxon>lamiids</taxon>
        <taxon>Solanales</taxon>
        <taxon>Solanaceae</taxon>
        <taxon>Solanoideae</taxon>
        <taxon>Solaneae</taxon>
        <taxon>Solanum</taxon>
    </lineage>
</organism>
<dbReference type="Proteomes" id="UP000826656">
    <property type="component" value="Unassembled WGS sequence"/>
</dbReference>